<evidence type="ECO:0000313" key="5">
    <source>
        <dbReference type="EMBL" id="KAK2958487.1"/>
    </source>
</evidence>
<dbReference type="EMBL" id="JARBJD010000499">
    <property type="protein sequence ID" value="KAK2941449.1"/>
    <property type="molecule type" value="Genomic_DNA"/>
</dbReference>
<dbReference type="EMBL" id="JARBJD010000439">
    <property type="protein sequence ID" value="KAK2942048.1"/>
    <property type="molecule type" value="Genomic_DNA"/>
</dbReference>
<evidence type="ECO:0000313" key="1">
    <source>
        <dbReference type="EMBL" id="KAK2941449.1"/>
    </source>
</evidence>
<protein>
    <submittedName>
        <fullName evidence="3">Uncharacterized protein</fullName>
    </submittedName>
</protein>
<evidence type="ECO:0000313" key="3">
    <source>
        <dbReference type="EMBL" id="KAK2942403.1"/>
    </source>
</evidence>
<name>A0ABQ9WSU8_9EUKA</name>
<dbReference type="EMBL" id="JARBJD010000047">
    <property type="protein sequence ID" value="KAK2957285.1"/>
    <property type="molecule type" value="Genomic_DNA"/>
</dbReference>
<evidence type="ECO:0000313" key="4">
    <source>
        <dbReference type="EMBL" id="KAK2957285.1"/>
    </source>
</evidence>
<dbReference type="EMBL" id="JARBJD010000411">
    <property type="protein sequence ID" value="KAK2942403.1"/>
    <property type="molecule type" value="Genomic_DNA"/>
</dbReference>
<dbReference type="Proteomes" id="UP001281761">
    <property type="component" value="Unassembled WGS sequence"/>
</dbReference>
<keyword evidence="6" id="KW-1185">Reference proteome</keyword>
<accession>A0ABQ9WSU8</accession>
<dbReference type="EMBL" id="JARBJD010000037">
    <property type="protein sequence ID" value="KAK2958487.1"/>
    <property type="molecule type" value="Genomic_DNA"/>
</dbReference>
<evidence type="ECO:0000313" key="6">
    <source>
        <dbReference type="Proteomes" id="UP001281761"/>
    </source>
</evidence>
<gene>
    <name evidence="3" type="ORF">BLNAU_22691</name>
    <name evidence="2" type="ORF">BLNAU_23039</name>
    <name evidence="1" type="ORF">BLNAU_23627</name>
    <name evidence="5" type="ORF">BLNAU_6521</name>
    <name evidence="4" type="ORF">BLNAU_7663</name>
</gene>
<proteinExistence type="predicted"/>
<comment type="caution">
    <text evidence="3">The sequence shown here is derived from an EMBL/GenBank/DDBJ whole genome shotgun (WGS) entry which is preliminary data.</text>
</comment>
<evidence type="ECO:0000313" key="2">
    <source>
        <dbReference type="EMBL" id="KAK2942048.1"/>
    </source>
</evidence>
<sequence length="124" mass="14311">MTRRKCLSRMTPTHFRGLSFDVWNTLIADADEQSMRSPPLVLKWVTLLGSSFSTRLSLIVTSSTVLSPHNSLRPCTIHCDQIIFPILDFWTISNINLVYLLQMECGLHSHHFTSTQIWFRDHPP</sequence>
<reference evidence="3 6" key="1">
    <citation type="journal article" date="2022" name="bioRxiv">
        <title>Genomics of Preaxostyla Flagellates Illuminates Evolutionary Transitions and the Path Towards Mitochondrial Loss.</title>
        <authorList>
            <person name="Novak L.V.F."/>
            <person name="Treitli S.C."/>
            <person name="Pyrih J."/>
            <person name="Halakuc P."/>
            <person name="Pipaliya S.V."/>
            <person name="Vacek V."/>
            <person name="Brzon O."/>
            <person name="Soukal P."/>
            <person name="Eme L."/>
            <person name="Dacks J.B."/>
            <person name="Karnkowska A."/>
            <person name="Elias M."/>
            <person name="Hampl V."/>
        </authorList>
    </citation>
    <scope>NUCLEOTIDE SEQUENCE [LARGE SCALE GENOMIC DNA]</scope>
    <source>
        <strain evidence="3">NAU3</strain>
        <tissue evidence="3">Gut</tissue>
    </source>
</reference>
<organism evidence="3 6">
    <name type="scientific">Blattamonas nauphoetae</name>
    <dbReference type="NCBI Taxonomy" id="2049346"/>
    <lineage>
        <taxon>Eukaryota</taxon>
        <taxon>Metamonada</taxon>
        <taxon>Preaxostyla</taxon>
        <taxon>Oxymonadida</taxon>
        <taxon>Blattamonas</taxon>
    </lineage>
</organism>